<evidence type="ECO:0000313" key="3">
    <source>
        <dbReference type="EMBL" id="MCX5615002.1"/>
    </source>
</evidence>
<dbReference type="EMBL" id="JANIDW010000003">
    <property type="protein sequence ID" value="MCX5615002.1"/>
    <property type="molecule type" value="Genomic_DNA"/>
</dbReference>
<feature type="chain" id="PRO_5047294412" evidence="2">
    <location>
        <begin position="29"/>
        <end position="154"/>
    </location>
</feature>
<comment type="caution">
    <text evidence="3">The sequence shown here is derived from an EMBL/GenBank/DDBJ whole genome shotgun (WGS) entry which is preliminary data.</text>
</comment>
<gene>
    <name evidence="3" type="ORF">NQF64_07080</name>
</gene>
<dbReference type="RefSeq" id="WP_180794219.1">
    <property type="nucleotide sequence ID" value="NZ_JANIDW010000003.1"/>
</dbReference>
<proteinExistence type="predicted"/>
<name>A0ABT3WB24_9PROT</name>
<organism evidence="3 4">
    <name type="scientific">Bombella saccharophila</name>
    <dbReference type="NCBI Taxonomy" id="2967338"/>
    <lineage>
        <taxon>Bacteria</taxon>
        <taxon>Pseudomonadati</taxon>
        <taxon>Pseudomonadota</taxon>
        <taxon>Alphaproteobacteria</taxon>
        <taxon>Acetobacterales</taxon>
        <taxon>Acetobacteraceae</taxon>
        <taxon>Bombella</taxon>
    </lineage>
</organism>
<evidence type="ECO:0000256" key="1">
    <source>
        <dbReference type="SAM" id="MobiDB-lite"/>
    </source>
</evidence>
<dbReference type="Proteomes" id="UP001165648">
    <property type="component" value="Unassembled WGS sequence"/>
</dbReference>
<reference evidence="3 4" key="1">
    <citation type="submission" date="2022-07" db="EMBL/GenBank/DDBJ databases">
        <title>Bombella genomes.</title>
        <authorList>
            <person name="Harer L."/>
            <person name="Styblova S."/>
            <person name="Ehrmann M."/>
        </authorList>
    </citation>
    <scope>NUCLEOTIDE SEQUENCE [LARGE SCALE GENOMIC DNA]</scope>
    <source>
        <strain evidence="3 4">TMW 2.2558</strain>
    </source>
</reference>
<feature type="region of interest" description="Disordered" evidence="1">
    <location>
        <begin position="66"/>
        <end position="85"/>
    </location>
</feature>
<accession>A0ABT3WB24</accession>
<evidence type="ECO:0000256" key="2">
    <source>
        <dbReference type="SAM" id="SignalP"/>
    </source>
</evidence>
<sequence length="154" mass="15782">MKCSAVSVFMMMCAISGGSAALVAPSFAAGTSSFAACHKAFNEAKTTGTLKGQDYAAFKKAHCTGEAPASSTSATPEEGKKPAAAAPVVSGDVLFPQRIAPEFASLSEGKARMKTCLAQYNANKSTGRNGGLKWIQKGGGYYSACNNRLKGAAQ</sequence>
<evidence type="ECO:0000313" key="4">
    <source>
        <dbReference type="Proteomes" id="UP001165648"/>
    </source>
</evidence>
<keyword evidence="2" id="KW-0732">Signal</keyword>
<feature type="signal peptide" evidence="2">
    <location>
        <begin position="1"/>
        <end position="28"/>
    </location>
</feature>
<keyword evidence="4" id="KW-1185">Reference proteome</keyword>
<protein>
    <submittedName>
        <fullName evidence="3">Uncharacterized protein</fullName>
    </submittedName>
</protein>